<dbReference type="SMART" id="SM00028">
    <property type="entry name" value="TPR"/>
    <property type="match status" value="2"/>
</dbReference>
<dbReference type="OrthoDB" id="629492at2759"/>
<evidence type="ECO:0000256" key="2">
    <source>
        <dbReference type="PROSITE-ProRule" id="PRU00339"/>
    </source>
</evidence>
<dbReference type="GeneID" id="39589056"/>
<dbReference type="InterPro" id="IPR011990">
    <property type="entry name" value="TPR-like_helical_dom_sf"/>
</dbReference>
<reference evidence="3 4" key="1">
    <citation type="submission" date="2018-11" db="EMBL/GenBank/DDBJ databases">
        <title>Genome sequence of Apiotrichum porosum DSM 27194.</title>
        <authorList>
            <person name="Aliyu H."/>
            <person name="Gorte O."/>
            <person name="Ochsenreither K."/>
        </authorList>
    </citation>
    <scope>NUCLEOTIDE SEQUENCE [LARGE SCALE GENOMIC DNA]</scope>
    <source>
        <strain evidence="3 4">DSM 27194</strain>
    </source>
</reference>
<name>A0A427Y5C2_9TREE</name>
<dbReference type="PROSITE" id="PS50005">
    <property type="entry name" value="TPR"/>
    <property type="match status" value="1"/>
</dbReference>
<gene>
    <name evidence="3" type="ORF">EHS24_004513</name>
</gene>
<evidence type="ECO:0000313" key="4">
    <source>
        <dbReference type="Proteomes" id="UP000279236"/>
    </source>
</evidence>
<dbReference type="EMBL" id="RSCE01000002">
    <property type="protein sequence ID" value="RSH86275.1"/>
    <property type="molecule type" value="Genomic_DNA"/>
</dbReference>
<dbReference type="GO" id="GO:0101031">
    <property type="term" value="C:protein folding chaperone complex"/>
    <property type="evidence" value="ECO:0007669"/>
    <property type="project" value="TreeGrafter"/>
</dbReference>
<organism evidence="3 4">
    <name type="scientific">Apiotrichum porosum</name>
    <dbReference type="NCBI Taxonomy" id="105984"/>
    <lineage>
        <taxon>Eukaryota</taxon>
        <taxon>Fungi</taxon>
        <taxon>Dikarya</taxon>
        <taxon>Basidiomycota</taxon>
        <taxon>Agaricomycotina</taxon>
        <taxon>Tremellomycetes</taxon>
        <taxon>Trichosporonales</taxon>
        <taxon>Trichosporonaceae</taxon>
        <taxon>Apiotrichum</taxon>
    </lineage>
</organism>
<evidence type="ECO:0000256" key="1">
    <source>
        <dbReference type="ARBA" id="ARBA00022803"/>
    </source>
</evidence>
<protein>
    <submittedName>
        <fullName evidence="3">Uncharacterized protein</fullName>
    </submittedName>
</protein>
<accession>A0A427Y5C2</accession>
<sequence>MSSSAIATSPPVSDLAKQASDSLRNIGNTVFVRGDCSAAIRLYTAAIAANPGDSQAWLERSLAHLKLQNWAMAEFDATSAIDLQPSDIAYWRRAGARQLMGRLEGAKRDINQILLNTPSHEPALCRLREIQDAIHQRSLSVSHPITVLDHTALPHILDLVFAYADSTARFRLSQTCRAWHQRYTRLCHHSEVTVWSDKRGVFAEFTQPAPLGRTFRVYWDYRVRPKTPDERFARTMSIASIVHVHCADTRGNLPLEVVTDFCYHTAVLRIRPDKNGRYPNGDIDLSTNEHRKVVIFGPPNLEQGTTVDIGLDPPSTVTRLVYPIVVDACGDALTRRTTLWPNLYSRFGRPSAPKVQAKCELVVICPTFDSRLAYTQEQAAVVVAILCNAGSHGLAWGAHTVKIVNIEGCAPLWMRRKEGEMAAAAFSADHHLNDVDRRTKRAAVLKTSLVTHINAALRSFEVQHLLDNPRHRFKRPPPDPDAAIANIQFLTEDEYRATLKPGEWEEETVEVFPGFE</sequence>
<dbReference type="SUPFAM" id="SSF48452">
    <property type="entry name" value="TPR-like"/>
    <property type="match status" value="1"/>
</dbReference>
<dbReference type="STRING" id="105984.A0A427Y5C2"/>
<keyword evidence="4" id="KW-1185">Reference proteome</keyword>
<comment type="caution">
    <text evidence="3">The sequence shown here is derived from an EMBL/GenBank/DDBJ whole genome shotgun (WGS) entry which is preliminary data.</text>
</comment>
<evidence type="ECO:0000313" key="3">
    <source>
        <dbReference type="EMBL" id="RSH86275.1"/>
    </source>
</evidence>
<dbReference type="Proteomes" id="UP000279236">
    <property type="component" value="Unassembled WGS sequence"/>
</dbReference>
<dbReference type="InterPro" id="IPR019734">
    <property type="entry name" value="TPR_rpt"/>
</dbReference>
<dbReference type="PANTHER" id="PTHR46423:SF1">
    <property type="entry name" value="RNA POLYMERASE II-ASSOCIATED PROTEIN 3"/>
    <property type="match status" value="1"/>
</dbReference>
<dbReference type="AlphaFoldDB" id="A0A427Y5C2"/>
<dbReference type="CDD" id="cd09917">
    <property type="entry name" value="F-box_SF"/>
    <property type="match status" value="1"/>
</dbReference>
<dbReference type="PANTHER" id="PTHR46423">
    <property type="entry name" value="RNA POLYMERASE II-ASSOCIATED PROTEIN 3"/>
    <property type="match status" value="1"/>
</dbReference>
<proteinExistence type="predicted"/>
<dbReference type="InterPro" id="IPR051966">
    <property type="entry name" value="RPAP3"/>
</dbReference>
<keyword evidence="1 2" id="KW-0802">TPR repeat</keyword>
<dbReference type="RefSeq" id="XP_028479060.1">
    <property type="nucleotide sequence ID" value="XM_028620088.1"/>
</dbReference>
<feature type="repeat" description="TPR" evidence="2">
    <location>
        <begin position="20"/>
        <end position="53"/>
    </location>
</feature>
<dbReference type="Gene3D" id="1.25.40.10">
    <property type="entry name" value="Tetratricopeptide repeat domain"/>
    <property type="match status" value="1"/>
</dbReference>